<sequence length="130" mass="14346">MRNDGTAVPEGTKFVTARVLTSGTITYELSTSNTASWLALPNNATDFANHFSSDAVVRRRTYPLIVENVPLSFDPASDTELRRAETLNELLPGSLASAKWIKDVGKRESWQSNAYVMLQITTKEVANQVL</sequence>
<keyword evidence="2" id="KW-1185">Reference proteome</keyword>
<name>A0A5M3MEQ9_CONPW</name>
<dbReference type="GeneID" id="19208258"/>
<organism evidence="1 2">
    <name type="scientific">Coniophora puteana (strain RWD-64-598)</name>
    <name type="common">Brown rot fungus</name>
    <dbReference type="NCBI Taxonomy" id="741705"/>
    <lineage>
        <taxon>Eukaryota</taxon>
        <taxon>Fungi</taxon>
        <taxon>Dikarya</taxon>
        <taxon>Basidiomycota</taxon>
        <taxon>Agaricomycotina</taxon>
        <taxon>Agaricomycetes</taxon>
        <taxon>Agaricomycetidae</taxon>
        <taxon>Boletales</taxon>
        <taxon>Coniophorineae</taxon>
        <taxon>Coniophoraceae</taxon>
        <taxon>Coniophora</taxon>
    </lineage>
</organism>
<dbReference type="Proteomes" id="UP000053558">
    <property type="component" value="Unassembled WGS sequence"/>
</dbReference>
<protein>
    <submittedName>
        <fullName evidence="1">Uncharacterized protein</fullName>
    </submittedName>
</protein>
<dbReference type="KEGG" id="cput:CONPUDRAFT_62781"/>
<dbReference type="EMBL" id="JH711584">
    <property type="protein sequence ID" value="EIW77284.1"/>
    <property type="molecule type" value="Genomic_DNA"/>
</dbReference>
<comment type="caution">
    <text evidence="1">The sequence shown here is derived from an EMBL/GenBank/DDBJ whole genome shotgun (WGS) entry which is preliminary data.</text>
</comment>
<dbReference type="OMA" id="AKFMPTG"/>
<feature type="non-terminal residue" evidence="1">
    <location>
        <position position="130"/>
    </location>
</feature>
<proteinExistence type="predicted"/>
<reference evidence="2" key="1">
    <citation type="journal article" date="2012" name="Science">
        <title>The Paleozoic origin of enzymatic lignin decomposition reconstructed from 31 fungal genomes.</title>
        <authorList>
            <person name="Floudas D."/>
            <person name="Binder M."/>
            <person name="Riley R."/>
            <person name="Barry K."/>
            <person name="Blanchette R.A."/>
            <person name="Henrissat B."/>
            <person name="Martinez A.T."/>
            <person name="Otillar R."/>
            <person name="Spatafora J.W."/>
            <person name="Yadav J.S."/>
            <person name="Aerts A."/>
            <person name="Benoit I."/>
            <person name="Boyd A."/>
            <person name="Carlson A."/>
            <person name="Copeland A."/>
            <person name="Coutinho P.M."/>
            <person name="de Vries R.P."/>
            <person name="Ferreira P."/>
            <person name="Findley K."/>
            <person name="Foster B."/>
            <person name="Gaskell J."/>
            <person name="Glotzer D."/>
            <person name="Gorecki P."/>
            <person name="Heitman J."/>
            <person name="Hesse C."/>
            <person name="Hori C."/>
            <person name="Igarashi K."/>
            <person name="Jurgens J.A."/>
            <person name="Kallen N."/>
            <person name="Kersten P."/>
            <person name="Kohler A."/>
            <person name="Kuees U."/>
            <person name="Kumar T.K.A."/>
            <person name="Kuo A."/>
            <person name="LaButti K."/>
            <person name="Larrondo L.F."/>
            <person name="Lindquist E."/>
            <person name="Ling A."/>
            <person name="Lombard V."/>
            <person name="Lucas S."/>
            <person name="Lundell T."/>
            <person name="Martin R."/>
            <person name="McLaughlin D.J."/>
            <person name="Morgenstern I."/>
            <person name="Morin E."/>
            <person name="Murat C."/>
            <person name="Nagy L.G."/>
            <person name="Nolan M."/>
            <person name="Ohm R.A."/>
            <person name="Patyshakuliyeva A."/>
            <person name="Rokas A."/>
            <person name="Ruiz-Duenas F.J."/>
            <person name="Sabat G."/>
            <person name="Salamov A."/>
            <person name="Samejima M."/>
            <person name="Schmutz J."/>
            <person name="Slot J.C."/>
            <person name="St John F."/>
            <person name="Stenlid J."/>
            <person name="Sun H."/>
            <person name="Sun S."/>
            <person name="Syed K."/>
            <person name="Tsang A."/>
            <person name="Wiebenga A."/>
            <person name="Young D."/>
            <person name="Pisabarro A."/>
            <person name="Eastwood D.C."/>
            <person name="Martin F."/>
            <person name="Cullen D."/>
            <person name="Grigoriev I.V."/>
            <person name="Hibbett D.S."/>
        </authorList>
    </citation>
    <scope>NUCLEOTIDE SEQUENCE [LARGE SCALE GENOMIC DNA]</scope>
    <source>
        <strain evidence="2">RWD-64-598 SS2</strain>
    </source>
</reference>
<accession>A0A5M3MEQ9</accession>
<dbReference type="OrthoDB" id="2800503at2759"/>
<gene>
    <name evidence="1" type="ORF">CONPUDRAFT_62781</name>
</gene>
<evidence type="ECO:0000313" key="1">
    <source>
        <dbReference type="EMBL" id="EIW77284.1"/>
    </source>
</evidence>
<dbReference type="AlphaFoldDB" id="A0A5M3MEQ9"/>
<evidence type="ECO:0000313" key="2">
    <source>
        <dbReference type="Proteomes" id="UP000053558"/>
    </source>
</evidence>
<dbReference type="RefSeq" id="XP_007772397.1">
    <property type="nucleotide sequence ID" value="XM_007774207.1"/>
</dbReference>